<evidence type="ECO:0000256" key="2">
    <source>
        <dbReference type="ARBA" id="ARBA00003717"/>
    </source>
</evidence>
<comment type="caution">
    <text evidence="11">Lacks conserved residue(s) required for the propagation of feature annotation.</text>
</comment>
<dbReference type="InterPro" id="IPR049312">
    <property type="entry name" value="GIDA_C_N"/>
</dbReference>
<evidence type="ECO:0000256" key="3">
    <source>
        <dbReference type="ARBA" id="ARBA00007653"/>
    </source>
</evidence>
<evidence type="ECO:0000256" key="1">
    <source>
        <dbReference type="ARBA" id="ARBA00001974"/>
    </source>
</evidence>
<evidence type="ECO:0000256" key="8">
    <source>
        <dbReference type="ARBA" id="ARBA00023027"/>
    </source>
</evidence>
<dbReference type="GO" id="GO:0005829">
    <property type="term" value="C:cytosol"/>
    <property type="evidence" value="ECO:0007669"/>
    <property type="project" value="TreeGrafter"/>
</dbReference>
<dbReference type="PRINTS" id="PR00411">
    <property type="entry name" value="PNDRDTASEI"/>
</dbReference>
<comment type="similarity">
    <text evidence="3 11">Belongs to the MnmG family.</text>
</comment>
<keyword evidence="6 11" id="KW-0819">tRNA processing</keyword>
<dbReference type="Pfam" id="PF21680">
    <property type="entry name" value="GIDA_C_1st"/>
    <property type="match status" value="1"/>
</dbReference>
<dbReference type="PROSITE" id="PS01280">
    <property type="entry name" value="GIDA_1"/>
    <property type="match status" value="1"/>
</dbReference>
<dbReference type="InterPro" id="IPR026904">
    <property type="entry name" value="MnmG_C"/>
</dbReference>
<dbReference type="AlphaFoldDB" id="A0AA41YNB2"/>
<dbReference type="InterPro" id="IPR004416">
    <property type="entry name" value="MnmG"/>
</dbReference>
<dbReference type="GO" id="GO:0030488">
    <property type="term" value="P:tRNA methylation"/>
    <property type="evidence" value="ECO:0007669"/>
    <property type="project" value="TreeGrafter"/>
</dbReference>
<dbReference type="PANTHER" id="PTHR11806:SF0">
    <property type="entry name" value="PROTEIN MTO1 HOMOLOG, MITOCHONDRIAL"/>
    <property type="match status" value="1"/>
</dbReference>
<dbReference type="InterPro" id="IPR002218">
    <property type="entry name" value="MnmG-rel"/>
</dbReference>
<reference evidence="13" key="1">
    <citation type="submission" date="2022-09" db="EMBL/GenBank/DDBJ databases">
        <title>Rhodovastum sp. nov. RN2-1 isolated from soil in Seongnam, South Korea.</title>
        <authorList>
            <person name="Le N.T."/>
        </authorList>
    </citation>
    <scope>NUCLEOTIDE SEQUENCE</scope>
    <source>
        <strain evidence="13">RN2-1</strain>
    </source>
</reference>
<dbReference type="InterPro" id="IPR040131">
    <property type="entry name" value="MnmG_N"/>
</dbReference>
<dbReference type="FunFam" id="3.50.50.60:FF:000082">
    <property type="entry name" value="protein MTO1 homolog, mitochondrial isoform X1"/>
    <property type="match status" value="1"/>
</dbReference>
<keyword evidence="14" id="KW-1185">Reference proteome</keyword>
<dbReference type="EMBL" id="JAPDNT010000001">
    <property type="protein sequence ID" value="MCW3473648.1"/>
    <property type="molecule type" value="Genomic_DNA"/>
</dbReference>
<dbReference type="PANTHER" id="PTHR11806">
    <property type="entry name" value="GLUCOSE INHIBITED DIVISION PROTEIN A"/>
    <property type="match status" value="1"/>
</dbReference>
<dbReference type="Pfam" id="PF13932">
    <property type="entry name" value="SAM_GIDA_C"/>
    <property type="match status" value="1"/>
</dbReference>
<dbReference type="Proteomes" id="UP001165679">
    <property type="component" value="Unassembled WGS sequence"/>
</dbReference>
<dbReference type="InterPro" id="IPR044920">
    <property type="entry name" value="MnmG_C_subdom_sf"/>
</dbReference>
<evidence type="ECO:0000256" key="5">
    <source>
        <dbReference type="ARBA" id="ARBA00022630"/>
    </source>
</evidence>
<dbReference type="HAMAP" id="MF_00129">
    <property type="entry name" value="MnmG_GidA"/>
    <property type="match status" value="1"/>
</dbReference>
<dbReference type="InterPro" id="IPR047001">
    <property type="entry name" value="MnmG_C_subdom"/>
</dbReference>
<dbReference type="Gene3D" id="1.10.150.570">
    <property type="entry name" value="GidA associated domain, C-terminal subdomain"/>
    <property type="match status" value="1"/>
</dbReference>
<dbReference type="Pfam" id="PF01134">
    <property type="entry name" value="GIDA"/>
    <property type="match status" value="1"/>
</dbReference>
<evidence type="ECO:0000256" key="11">
    <source>
        <dbReference type="HAMAP-Rule" id="MF_00129"/>
    </source>
</evidence>
<feature type="binding site" evidence="11">
    <location>
        <begin position="9"/>
        <end position="14"/>
    </location>
    <ligand>
        <name>FAD</name>
        <dbReference type="ChEBI" id="CHEBI:57692"/>
    </ligand>
</feature>
<keyword evidence="7 11" id="KW-0274">FAD</keyword>
<comment type="subcellular location">
    <subcellularLocation>
        <location evidence="11">Cytoplasm</location>
    </subcellularLocation>
</comment>
<dbReference type="SUPFAM" id="SSF51905">
    <property type="entry name" value="FAD/NAD(P)-binding domain"/>
    <property type="match status" value="1"/>
</dbReference>
<evidence type="ECO:0000256" key="7">
    <source>
        <dbReference type="ARBA" id="ARBA00022827"/>
    </source>
</evidence>
<evidence type="ECO:0000256" key="10">
    <source>
        <dbReference type="ARBA" id="ARBA00031800"/>
    </source>
</evidence>
<dbReference type="InterPro" id="IPR020595">
    <property type="entry name" value="MnmG-rel_CS"/>
</dbReference>
<dbReference type="SMART" id="SM01228">
    <property type="entry name" value="GIDA_assoc_3"/>
    <property type="match status" value="1"/>
</dbReference>
<keyword evidence="5 11" id="KW-0285">Flavoprotein</keyword>
<dbReference type="NCBIfam" id="TIGR00136">
    <property type="entry name" value="mnmG_gidA"/>
    <property type="match status" value="1"/>
</dbReference>
<evidence type="ECO:0000256" key="9">
    <source>
        <dbReference type="ARBA" id="ARBA00025948"/>
    </source>
</evidence>
<dbReference type="RefSeq" id="WP_264712228.1">
    <property type="nucleotide sequence ID" value="NZ_JAPDNT010000001.1"/>
</dbReference>
<evidence type="ECO:0000313" key="13">
    <source>
        <dbReference type="EMBL" id="MCW3473648.1"/>
    </source>
</evidence>
<evidence type="ECO:0000259" key="12">
    <source>
        <dbReference type="SMART" id="SM01228"/>
    </source>
</evidence>
<dbReference type="FunFam" id="1.10.150.570:FF:000001">
    <property type="entry name" value="tRNA uridine 5-carboxymethylaminomethyl modification enzyme MnmG"/>
    <property type="match status" value="1"/>
</dbReference>
<evidence type="ECO:0000256" key="4">
    <source>
        <dbReference type="ARBA" id="ARBA00020461"/>
    </source>
</evidence>
<organism evidence="13 14">
    <name type="scientific">Limobrevibacterium gyesilva</name>
    <dbReference type="NCBI Taxonomy" id="2991712"/>
    <lineage>
        <taxon>Bacteria</taxon>
        <taxon>Pseudomonadati</taxon>
        <taxon>Pseudomonadota</taxon>
        <taxon>Alphaproteobacteria</taxon>
        <taxon>Acetobacterales</taxon>
        <taxon>Acetobacteraceae</taxon>
        <taxon>Limobrevibacterium</taxon>
    </lineage>
</organism>
<comment type="subunit">
    <text evidence="9 11">Homodimer. Heterotetramer of two MnmE and two MnmG subunits.</text>
</comment>
<comment type="cofactor">
    <cofactor evidence="1 11">
        <name>FAD</name>
        <dbReference type="ChEBI" id="CHEBI:57692"/>
    </cofactor>
</comment>
<dbReference type="PROSITE" id="PS01281">
    <property type="entry name" value="GIDA_2"/>
    <property type="match status" value="1"/>
</dbReference>
<comment type="function">
    <text evidence="2 11">NAD-binding protein involved in the addition of a carboxymethylaminomethyl (cmnm) group at the wobble position (U34) of certain tRNAs, forming tRNA-cmnm(5)s(2)U34.</text>
</comment>
<dbReference type="GO" id="GO:0050660">
    <property type="term" value="F:flavin adenine dinucleotide binding"/>
    <property type="evidence" value="ECO:0007669"/>
    <property type="project" value="UniProtKB-UniRule"/>
</dbReference>
<keyword evidence="8 11" id="KW-0520">NAD</keyword>
<feature type="domain" description="tRNA uridine 5-carboxymethylaminomethyl modification enzyme C-terminal subdomain" evidence="12">
    <location>
        <begin position="542"/>
        <end position="613"/>
    </location>
</feature>
<proteinExistence type="inferred from homology"/>
<gene>
    <name evidence="11 13" type="primary">mnmG</name>
    <name evidence="11" type="synonym">gidA</name>
    <name evidence="13" type="ORF">OL599_03580</name>
</gene>
<accession>A0AA41YNB2</accession>
<reference evidence="13" key="2">
    <citation type="submission" date="2022-10" db="EMBL/GenBank/DDBJ databases">
        <authorList>
            <person name="Trinh H.N."/>
        </authorList>
    </citation>
    <scope>NUCLEOTIDE SEQUENCE</scope>
    <source>
        <strain evidence="13">RN2-1</strain>
    </source>
</reference>
<dbReference type="InterPro" id="IPR036188">
    <property type="entry name" value="FAD/NAD-bd_sf"/>
</dbReference>
<evidence type="ECO:0000256" key="6">
    <source>
        <dbReference type="ARBA" id="ARBA00022694"/>
    </source>
</evidence>
<evidence type="ECO:0000313" key="14">
    <source>
        <dbReference type="Proteomes" id="UP001165679"/>
    </source>
</evidence>
<dbReference type="FunFam" id="3.50.50.60:FF:000002">
    <property type="entry name" value="tRNA uridine 5-carboxymethylaminomethyl modification enzyme MnmG"/>
    <property type="match status" value="1"/>
</dbReference>
<protein>
    <recommendedName>
        <fullName evidence="4 11">tRNA uridine 5-carboxymethylaminomethyl modification enzyme MnmG</fullName>
    </recommendedName>
    <alternativeName>
        <fullName evidence="10 11">Glucose-inhibited division protein A</fullName>
    </alternativeName>
</protein>
<dbReference type="Gene3D" id="3.50.50.60">
    <property type="entry name" value="FAD/NAD(P)-binding domain"/>
    <property type="match status" value="2"/>
</dbReference>
<comment type="caution">
    <text evidence="13">The sequence shown here is derived from an EMBL/GenBank/DDBJ whole genome shotgun (WGS) entry which is preliminary data.</text>
</comment>
<keyword evidence="11" id="KW-0963">Cytoplasm</keyword>
<feature type="binding site" evidence="11">
    <location>
        <begin position="269"/>
        <end position="283"/>
    </location>
    <ligand>
        <name>NAD(+)</name>
        <dbReference type="ChEBI" id="CHEBI:57540"/>
    </ligand>
</feature>
<dbReference type="GO" id="GO:0002098">
    <property type="term" value="P:tRNA wobble uridine modification"/>
    <property type="evidence" value="ECO:0007669"/>
    <property type="project" value="InterPro"/>
</dbReference>
<name>A0AA41YNB2_9PROT</name>
<sequence length="629" mass="67055">MRFDVVVIGGGHAGCEAAAASARVGARTLLLTHRRDRIGEMSCNPAIGGIGKGHLVREIDALDGLMGRAADRAGIHFKLLNRSKGPAVRGPRAQADRGLYRRAVQDLLAEQPGLEIRDGAAEDIEIGPDGRLAAVICADGTRIACGAMVLTAGTFLRGVIHVGHASHPAGRVGEAPSLGLALALARLGLPLGRLKTGTPPRLDRHSIDWDGLGADWGDAEPEPFSLLTAAITNPQIACGVTATTPATHDVIRANLERSAVYGGQIAGRGPRYCPSIEDKVVRFAERERHQIFLEPEGLPGSADGDIIYPNGISTSLPEDVQRQLLQTIPGLARARMLRPGYAVEYDFIDPRALSPSLQLKALPGLFLAGQVNGTTGYEEAAAQGIMAGINAARQCGGAASVALDRAEAYIGVLIDDLVTQGVTEPYRMFTSRAEYRLTLRADNADLRLTERGMDWGCVDSARAAAFERDRRALADALSRARTEGLTPTALQKFGGSIRADGQWRTALDLLGHPQVPAEVVEAAFPWLNDLAPRIRSLLETEALYAGYLHRQEADIRAFRRDEAAALSADLDYRQIGGLSTELREKLSHVRPASLGAAARIQGMTPAALAALAAHIRKHHAPSEAEACFT</sequence>